<keyword evidence="3" id="KW-1185">Reference proteome</keyword>
<protein>
    <submittedName>
        <fullName evidence="2">Helix-turn-helix domain-containing protein</fullName>
    </submittedName>
</protein>
<comment type="caution">
    <text evidence="2">The sequence shown here is derived from an EMBL/GenBank/DDBJ whole genome shotgun (WGS) entry which is preliminary data.</text>
</comment>
<dbReference type="RefSeq" id="WP_386189091.1">
    <property type="nucleotide sequence ID" value="NZ_JBHSBC010000008.1"/>
</dbReference>
<evidence type="ECO:0000313" key="3">
    <source>
        <dbReference type="Proteomes" id="UP001595698"/>
    </source>
</evidence>
<sequence length="279" mass="30836">MSKQAEQARQALGARLREIRKDAHLTGRALAALAGWHPSKITQLELGKRGPSEKDLRAWALHCGAENQLADLIATVRGIDSAYVEWRRQLRTGLRRRQEASASLYERAALLRIYQPGVPPALLQTAEYAEVVLRSRQRFRDLPDDVMAAVAARMDRQRVLYFGGRRFLVVLEEQVLLTRFGDDKVMAGQLDRLLDVMGMQRVSLGIIPAAGPRLIGPGEGFVVFDNELVRVETTSAQLTVTQPAEVAVYAHAFAAMQAAAVYGAEARALVEVARARLSI</sequence>
<dbReference type="Gene3D" id="1.10.260.40">
    <property type="entry name" value="lambda repressor-like DNA-binding domains"/>
    <property type="match status" value="1"/>
</dbReference>
<dbReference type="Pfam" id="PF19054">
    <property type="entry name" value="DUF5753"/>
    <property type="match status" value="1"/>
</dbReference>
<evidence type="ECO:0000259" key="1">
    <source>
        <dbReference type="PROSITE" id="PS50943"/>
    </source>
</evidence>
<gene>
    <name evidence="2" type="ORF">ACFOYY_08490</name>
</gene>
<reference evidence="3" key="1">
    <citation type="journal article" date="2019" name="Int. J. Syst. Evol. Microbiol.">
        <title>The Global Catalogue of Microorganisms (GCM) 10K type strain sequencing project: providing services to taxonomists for standard genome sequencing and annotation.</title>
        <authorList>
            <consortium name="The Broad Institute Genomics Platform"/>
            <consortium name="The Broad Institute Genome Sequencing Center for Infectious Disease"/>
            <person name="Wu L."/>
            <person name="Ma J."/>
        </authorList>
    </citation>
    <scope>NUCLEOTIDE SEQUENCE [LARGE SCALE GENOMIC DNA]</scope>
    <source>
        <strain evidence="3">TBRC 7912</strain>
    </source>
</reference>
<dbReference type="Proteomes" id="UP001595698">
    <property type="component" value="Unassembled WGS sequence"/>
</dbReference>
<feature type="domain" description="HTH cro/C1-type" evidence="1">
    <location>
        <begin position="16"/>
        <end position="72"/>
    </location>
</feature>
<dbReference type="CDD" id="cd00093">
    <property type="entry name" value="HTH_XRE"/>
    <property type="match status" value="1"/>
</dbReference>
<dbReference type="PROSITE" id="PS50943">
    <property type="entry name" value="HTH_CROC1"/>
    <property type="match status" value="1"/>
</dbReference>
<dbReference type="SMART" id="SM00530">
    <property type="entry name" value="HTH_XRE"/>
    <property type="match status" value="1"/>
</dbReference>
<dbReference type="InterPro" id="IPR043917">
    <property type="entry name" value="DUF5753"/>
</dbReference>
<dbReference type="SUPFAM" id="SSF47413">
    <property type="entry name" value="lambda repressor-like DNA-binding domains"/>
    <property type="match status" value="1"/>
</dbReference>
<name>A0ABV8EYK5_9ACTN</name>
<evidence type="ECO:0000313" key="2">
    <source>
        <dbReference type="EMBL" id="MFC3980153.1"/>
    </source>
</evidence>
<dbReference type="InterPro" id="IPR001387">
    <property type="entry name" value="Cro/C1-type_HTH"/>
</dbReference>
<proteinExistence type="predicted"/>
<dbReference type="InterPro" id="IPR010982">
    <property type="entry name" value="Lambda_DNA-bd_dom_sf"/>
</dbReference>
<dbReference type="EMBL" id="JBHSBC010000008">
    <property type="protein sequence ID" value="MFC3980153.1"/>
    <property type="molecule type" value="Genomic_DNA"/>
</dbReference>
<accession>A0ABV8EYK5</accession>
<dbReference type="Pfam" id="PF13560">
    <property type="entry name" value="HTH_31"/>
    <property type="match status" value="1"/>
</dbReference>
<organism evidence="2 3">
    <name type="scientific">Streptosporangium jomthongense</name>
    <dbReference type="NCBI Taxonomy" id="1193683"/>
    <lineage>
        <taxon>Bacteria</taxon>
        <taxon>Bacillati</taxon>
        <taxon>Actinomycetota</taxon>
        <taxon>Actinomycetes</taxon>
        <taxon>Streptosporangiales</taxon>
        <taxon>Streptosporangiaceae</taxon>
        <taxon>Streptosporangium</taxon>
    </lineage>
</organism>